<evidence type="ECO:0000313" key="1">
    <source>
        <dbReference type="EMBL" id="RKS80384.1"/>
    </source>
</evidence>
<dbReference type="InterPro" id="IPR035169">
    <property type="entry name" value="DUF5318"/>
</dbReference>
<protein>
    <submittedName>
        <fullName evidence="1">Uncharacterized protein</fullName>
    </submittedName>
</protein>
<dbReference type="Pfam" id="PF17249">
    <property type="entry name" value="DUF5318"/>
    <property type="match status" value="1"/>
</dbReference>
<proteinExistence type="predicted"/>
<dbReference type="AlphaFoldDB" id="A0A420XU77"/>
<accession>A0A420XU77</accession>
<comment type="caution">
    <text evidence="1">The sequence shown here is derived from an EMBL/GenBank/DDBJ whole genome shotgun (WGS) entry which is preliminary data.</text>
</comment>
<name>A0A420XU77_9ACTN</name>
<dbReference type="InParanoid" id="A0A420XU77"/>
<organism evidence="1 2">
    <name type="scientific">Motilibacter peucedani</name>
    <dbReference type="NCBI Taxonomy" id="598650"/>
    <lineage>
        <taxon>Bacteria</taxon>
        <taxon>Bacillati</taxon>
        <taxon>Actinomycetota</taxon>
        <taxon>Actinomycetes</taxon>
        <taxon>Motilibacterales</taxon>
        <taxon>Motilibacteraceae</taxon>
        <taxon>Motilibacter</taxon>
    </lineage>
</organism>
<keyword evidence="2" id="KW-1185">Reference proteome</keyword>
<evidence type="ECO:0000313" key="2">
    <source>
        <dbReference type="Proteomes" id="UP000281955"/>
    </source>
</evidence>
<dbReference type="Proteomes" id="UP000281955">
    <property type="component" value="Unassembled WGS sequence"/>
</dbReference>
<sequence>MQARTRDVVDYALQRRAALAALATGRASREEVCDAQPYLRRAAVHLGELTDRLCPVCRREQLLQLVYVYGDELGQFSGRIRKAADLPEIAATSGDVKVYVVEVCAGPPVVPGVPRIDRGLDGRRDFRRPARTRQRGCGWNALVLSYVVGDGVPRRPPRRRPTIEDEL</sequence>
<dbReference type="OrthoDB" id="3531406at2"/>
<dbReference type="EMBL" id="RBWV01000009">
    <property type="protein sequence ID" value="RKS80384.1"/>
    <property type="molecule type" value="Genomic_DNA"/>
</dbReference>
<gene>
    <name evidence="1" type="ORF">CLV35_0815</name>
</gene>
<reference evidence="1 2" key="1">
    <citation type="submission" date="2018-10" db="EMBL/GenBank/DDBJ databases">
        <title>Genomic Encyclopedia of Archaeal and Bacterial Type Strains, Phase II (KMG-II): from individual species to whole genera.</title>
        <authorList>
            <person name="Goeker M."/>
        </authorList>
    </citation>
    <scope>NUCLEOTIDE SEQUENCE [LARGE SCALE GENOMIC DNA]</scope>
    <source>
        <strain evidence="1 2">RP-AC37</strain>
    </source>
</reference>
<dbReference type="RefSeq" id="WP_121192074.1">
    <property type="nucleotide sequence ID" value="NZ_RBWV01000009.1"/>
</dbReference>